<dbReference type="AlphaFoldDB" id="A0A4U9H847"/>
<accession>A0A4U9H847</accession>
<organism evidence="1 2">
    <name type="scientific">Serratia rubidaea</name>
    <name type="common">Serratia marinorubra</name>
    <dbReference type="NCBI Taxonomy" id="61652"/>
    <lineage>
        <taxon>Bacteria</taxon>
        <taxon>Pseudomonadati</taxon>
        <taxon>Pseudomonadota</taxon>
        <taxon>Gammaproteobacteria</taxon>
        <taxon>Enterobacterales</taxon>
        <taxon>Yersiniaceae</taxon>
        <taxon>Serratia</taxon>
    </lineage>
</organism>
<evidence type="ECO:0000313" key="1">
    <source>
        <dbReference type="EMBL" id="VTP59707.1"/>
    </source>
</evidence>
<gene>
    <name evidence="1" type="ORF">NCTC12971_00132</name>
</gene>
<sequence length="799" mass="86801">MFSSRGSLALSAGRLDNLNGTLIGQGDGDYRIDLLNNQQGKIHSGQALTLRGQQLNNQGGQLVSTGAQRLEVAQIDNRGGAVTSQDRLSLQSSGLNNRDGGLLMGTTHTDVSAQTLDNGGGRLQSAGSLTLSLLDTLNNQQGRVVANGALAINGQQRAVSALQLLNQGGLIQSGATLAVDAGTLDNQGGTLLSQQALTLSLQQDYTQRAGDTLSSNEALTLTLAGGLTNLTEWLLPGSLTVNGTHITNLGSLVGKTLRLTTGALLNKGRLEADSMTVDADTLDNLATVMGDDITLRAKTIDNHGRDAVIAATERLHLQAGERLTNRDGSLIYSAGSLHLGSGDLIENRASNIEADGDVTVEAKRLDNLREGLEIEREAESSDYKWHRYNYYWRSYGSKVNPDKETMAPTTQNLTFRDDAAADSNPYGTLLAIDPAGKRAQVRVKSAQGEMLEVWVNYLALKPNDDGGYAMTFYETRGFRQNSVPTPYHNTVWREHDRGTSGTVGPGKAPRYHQRAFCYRLQQLPRAHHHRHGHARPAGFRRHRRQILAGGNMVLRIASQLLNDASTIAANGNLTIDGDGKVINRGYSVNERRQEYIVDHYDKDTHHWYPTFNRDETTALTTIDGIISGNGSVAIRGASIENTTVNQAQIGSVEAAQKAAEAERAELERNPLAVTVDGVEWQSGDTQLTPGGRPLTPGELALTDKQHLGDVATAIPDNGLFRQHLEADSPYLVVTDERFTSRSKFISSDYMLQRVGYDPAQVHKRLGDGFYEQRLVREQMLKLTAGRRCAAKTRWRSTSA</sequence>
<reference evidence="1 2" key="1">
    <citation type="submission" date="2019-05" db="EMBL/GenBank/DDBJ databases">
        <authorList>
            <consortium name="Pathogen Informatics"/>
        </authorList>
    </citation>
    <scope>NUCLEOTIDE SEQUENCE [LARGE SCALE GENOMIC DNA]</scope>
    <source>
        <strain evidence="1 2">NCTC12971</strain>
    </source>
</reference>
<protein>
    <submittedName>
        <fullName evidence="1">Uncharacterized conserved protein</fullName>
    </submittedName>
</protein>
<dbReference type="Pfam" id="PF05594">
    <property type="entry name" value="Fil_haemagg"/>
    <property type="match status" value="5"/>
</dbReference>
<dbReference type="InterPro" id="IPR008619">
    <property type="entry name" value="Filamentous_hemagglutn_rpt"/>
</dbReference>
<dbReference type="NCBIfam" id="TIGR01731">
    <property type="entry name" value="fil_hemag_20aa"/>
    <property type="match status" value="11"/>
</dbReference>
<dbReference type="InterPro" id="IPR010069">
    <property type="entry name" value="CdiA_FHA1_rpt"/>
</dbReference>
<evidence type="ECO:0000313" key="2">
    <source>
        <dbReference type="Proteomes" id="UP000307968"/>
    </source>
</evidence>
<proteinExistence type="predicted"/>
<dbReference type="Proteomes" id="UP000307968">
    <property type="component" value="Chromosome"/>
</dbReference>
<name>A0A4U9H847_SERRU</name>
<dbReference type="EMBL" id="LR590463">
    <property type="protein sequence ID" value="VTP59707.1"/>
    <property type="molecule type" value="Genomic_DNA"/>
</dbReference>